<dbReference type="Proteomes" id="UP000466785">
    <property type="component" value="Chromosome"/>
</dbReference>
<feature type="compositionally biased region" description="Low complexity" evidence="1">
    <location>
        <begin position="262"/>
        <end position="285"/>
    </location>
</feature>
<evidence type="ECO:0000256" key="3">
    <source>
        <dbReference type="SAM" id="SignalP"/>
    </source>
</evidence>
<accession>A0A6N4V5I3</accession>
<evidence type="ECO:0000313" key="4">
    <source>
        <dbReference type="EMBL" id="BBX49268.1"/>
    </source>
</evidence>
<feature type="region of interest" description="Disordered" evidence="1">
    <location>
        <begin position="24"/>
        <end position="198"/>
    </location>
</feature>
<feature type="compositionally biased region" description="Polar residues" evidence="1">
    <location>
        <begin position="29"/>
        <end position="51"/>
    </location>
</feature>
<dbReference type="KEGG" id="mpof:MPOR_02940"/>
<keyword evidence="5" id="KW-1185">Reference proteome</keyword>
<dbReference type="EMBL" id="AP022570">
    <property type="protein sequence ID" value="BBX49268.1"/>
    <property type="molecule type" value="Genomic_DNA"/>
</dbReference>
<gene>
    <name evidence="4" type="ORF">MPOR_02940</name>
</gene>
<feature type="compositionally biased region" description="Acidic residues" evidence="1">
    <location>
        <begin position="74"/>
        <end position="97"/>
    </location>
</feature>
<keyword evidence="2" id="KW-0812">Transmembrane</keyword>
<organism evidence="4 5">
    <name type="scientific">Mycolicibacterium poriferae</name>
    <dbReference type="NCBI Taxonomy" id="39694"/>
    <lineage>
        <taxon>Bacteria</taxon>
        <taxon>Bacillati</taxon>
        <taxon>Actinomycetota</taxon>
        <taxon>Actinomycetes</taxon>
        <taxon>Mycobacteriales</taxon>
        <taxon>Mycobacteriaceae</taxon>
        <taxon>Mycolicibacterium</taxon>
    </lineage>
</organism>
<feature type="chain" id="PRO_5026915192" evidence="3">
    <location>
        <begin position="25"/>
        <end position="358"/>
    </location>
</feature>
<dbReference type="RefSeq" id="WP_163672173.1">
    <property type="nucleotide sequence ID" value="NZ_AP022570.1"/>
</dbReference>
<keyword evidence="2" id="KW-0472">Membrane</keyword>
<keyword evidence="3" id="KW-0732">Signal</keyword>
<feature type="compositionally biased region" description="Basic and acidic residues" evidence="1">
    <location>
        <begin position="63"/>
        <end position="72"/>
    </location>
</feature>
<protein>
    <submittedName>
        <fullName evidence="4">Uncharacterized protein</fullName>
    </submittedName>
</protein>
<proteinExistence type="predicted"/>
<feature type="signal peptide" evidence="3">
    <location>
        <begin position="1"/>
        <end position="24"/>
    </location>
</feature>
<feature type="transmembrane region" description="Helical" evidence="2">
    <location>
        <begin position="312"/>
        <end position="335"/>
    </location>
</feature>
<keyword evidence="2" id="KW-1133">Transmembrane helix</keyword>
<reference evidence="4 5" key="1">
    <citation type="journal article" date="2019" name="Emerg. Microbes Infect.">
        <title>Comprehensive subspecies identification of 175 nontuberculous mycobacteria species based on 7547 genomic profiles.</title>
        <authorList>
            <person name="Matsumoto Y."/>
            <person name="Kinjo T."/>
            <person name="Motooka D."/>
            <person name="Nabeya D."/>
            <person name="Jung N."/>
            <person name="Uechi K."/>
            <person name="Horii T."/>
            <person name="Iida T."/>
            <person name="Fujita J."/>
            <person name="Nakamura S."/>
        </authorList>
    </citation>
    <scope>NUCLEOTIDE SEQUENCE [LARGE SCALE GENOMIC DNA]</scope>
    <source>
        <strain evidence="4 5">JCM 12603</strain>
    </source>
</reference>
<evidence type="ECO:0000256" key="1">
    <source>
        <dbReference type="SAM" id="MobiDB-lite"/>
    </source>
</evidence>
<name>A0A6N4V5I3_9MYCO</name>
<feature type="region of interest" description="Disordered" evidence="1">
    <location>
        <begin position="250"/>
        <end position="286"/>
    </location>
</feature>
<dbReference type="AlphaFoldDB" id="A0A6N4V5I3"/>
<evidence type="ECO:0000256" key="2">
    <source>
        <dbReference type="SAM" id="Phobius"/>
    </source>
</evidence>
<sequence>MGSRTRVAAAACLVASGLVVGAPAAATASVDSGSSASEQSGNRGAASSTDGNRADDSGDGADPGDRDVRAGGDDQSDPDDQNDPDAADDPDEQDAADAPDVQAGAEADEGEAGSIDTEGSLGKDGSLGKEDEGEDAGPRPPCCADDDDCGHGGWPWPWPQPDPEEPVEDSTGSDGSYGGGAPMSPPVVRPPLGGAQPPEVVPPIQEPPGPDVLDVVPGVGIPAAGAPVNLPLIVPAPVAAGPGPVAGPAAGGAGAGGGGVAGLPAAPRQATAAPPRARQPLPASAGSNVTMPATSYRVGYADYLRTAGVSQIAALALPGLAGLLVLTGAGGLVGYRQAKAGHVVRPSGVARFMNQPGS</sequence>
<feature type="compositionally biased region" description="Gly residues" evidence="1">
    <location>
        <begin position="250"/>
        <end position="261"/>
    </location>
</feature>
<evidence type="ECO:0000313" key="5">
    <source>
        <dbReference type="Proteomes" id="UP000466785"/>
    </source>
</evidence>